<evidence type="ECO:0000256" key="6">
    <source>
        <dbReference type="ARBA" id="ARBA00022824"/>
    </source>
</evidence>
<dbReference type="OrthoDB" id="9943433at2759"/>
<dbReference type="Ensembl" id="ENSATET00000036010.2">
    <property type="protein sequence ID" value="ENSATEP00000035500.2"/>
    <property type="gene ID" value="ENSATEG00000027141.1"/>
</dbReference>
<evidence type="ECO:0000256" key="9">
    <source>
        <dbReference type="SAM" id="Phobius"/>
    </source>
</evidence>
<dbReference type="GO" id="GO:0005789">
    <property type="term" value="C:endoplasmic reticulum membrane"/>
    <property type="evidence" value="ECO:0007669"/>
    <property type="project" value="UniProtKB-SubCell"/>
</dbReference>
<protein>
    <submittedName>
        <fullName evidence="10">Uncharacterized protein</fullName>
    </submittedName>
</protein>
<evidence type="ECO:0000256" key="3">
    <source>
        <dbReference type="ARBA" id="ARBA00007618"/>
    </source>
</evidence>
<comment type="subcellular location">
    <subcellularLocation>
        <location evidence="1">Endoplasmic reticulum membrane</location>
        <topology evidence="1">Multi-pass membrane protein</topology>
    </subcellularLocation>
    <subcellularLocation>
        <location evidence="2">Lipid droplet</location>
    </subcellularLocation>
</comment>
<evidence type="ECO:0000256" key="1">
    <source>
        <dbReference type="ARBA" id="ARBA00004477"/>
    </source>
</evidence>
<reference evidence="10" key="1">
    <citation type="submission" date="2021-04" db="EMBL/GenBank/DDBJ databases">
        <authorList>
            <consortium name="Wellcome Sanger Institute Data Sharing"/>
        </authorList>
    </citation>
    <scope>NUCLEOTIDE SEQUENCE [LARGE SCALE GENOMIC DNA]</scope>
</reference>
<dbReference type="Proteomes" id="UP000265040">
    <property type="component" value="Chromosome 8"/>
</dbReference>
<keyword evidence="5 9" id="KW-0812">Transmembrane</keyword>
<keyword evidence="4" id="KW-0551">Lipid droplet</keyword>
<sequence>MAALPQQNDLLGFLFFICYKRLPSFSLYQVTQVMNSGVGRYLSSHPFLALTVMLFSSMAAVPVGLFLIFALVTIVMSAIGFVFCEGMCVLMSESASAM</sequence>
<evidence type="ECO:0000256" key="2">
    <source>
        <dbReference type="ARBA" id="ARBA00004502"/>
    </source>
</evidence>
<dbReference type="InterPro" id="IPR029709">
    <property type="entry name" value="LDAF1"/>
</dbReference>
<feature type="transmembrane region" description="Helical" evidence="9">
    <location>
        <begin position="67"/>
        <end position="90"/>
    </location>
</feature>
<evidence type="ECO:0000256" key="7">
    <source>
        <dbReference type="ARBA" id="ARBA00022989"/>
    </source>
</evidence>
<dbReference type="PANTHER" id="PTHR14275:SF0">
    <property type="entry name" value="LIPID DROPLET ASSEMBLY FACTOR 1"/>
    <property type="match status" value="1"/>
</dbReference>
<evidence type="ECO:0000256" key="5">
    <source>
        <dbReference type="ARBA" id="ARBA00022692"/>
    </source>
</evidence>
<evidence type="ECO:0000256" key="8">
    <source>
        <dbReference type="ARBA" id="ARBA00023136"/>
    </source>
</evidence>
<keyword evidence="8 9" id="KW-0472">Membrane</keyword>
<keyword evidence="6" id="KW-0256">Endoplasmic reticulum</keyword>
<evidence type="ECO:0000256" key="4">
    <source>
        <dbReference type="ARBA" id="ARBA00022677"/>
    </source>
</evidence>
<proteinExistence type="inferred from homology"/>
<accession>A0A3Q1JQ70</accession>
<comment type="similarity">
    <text evidence="3">Belongs to the LDAF1 family.</text>
</comment>
<reference evidence="10" key="2">
    <citation type="submission" date="2025-08" db="UniProtKB">
        <authorList>
            <consortium name="Ensembl"/>
        </authorList>
    </citation>
    <scope>IDENTIFICATION</scope>
</reference>
<keyword evidence="7 9" id="KW-1133">Transmembrane helix</keyword>
<reference evidence="10" key="3">
    <citation type="submission" date="2025-09" db="UniProtKB">
        <authorList>
            <consortium name="Ensembl"/>
        </authorList>
    </citation>
    <scope>IDENTIFICATION</scope>
</reference>
<dbReference type="PANTHER" id="PTHR14275">
    <property type="entry name" value="PROMETHIN"/>
    <property type="match status" value="1"/>
</dbReference>
<dbReference type="InParanoid" id="A0A3Q1JQ70"/>
<dbReference type="GO" id="GO:0005811">
    <property type="term" value="C:lipid droplet"/>
    <property type="evidence" value="ECO:0007669"/>
    <property type="project" value="UniProtKB-SubCell"/>
</dbReference>
<dbReference type="GeneTree" id="ENSGT00940000175471"/>
<evidence type="ECO:0000313" key="10">
    <source>
        <dbReference type="Ensembl" id="ENSATEP00000035500.2"/>
    </source>
</evidence>
<name>A0A3Q1JQ70_ANATE</name>
<evidence type="ECO:0000313" key="11">
    <source>
        <dbReference type="Proteomes" id="UP000265040"/>
    </source>
</evidence>
<organism evidence="10 11">
    <name type="scientific">Anabas testudineus</name>
    <name type="common">Climbing perch</name>
    <name type="synonym">Anthias testudineus</name>
    <dbReference type="NCBI Taxonomy" id="64144"/>
    <lineage>
        <taxon>Eukaryota</taxon>
        <taxon>Metazoa</taxon>
        <taxon>Chordata</taxon>
        <taxon>Craniata</taxon>
        <taxon>Vertebrata</taxon>
        <taxon>Euteleostomi</taxon>
        <taxon>Actinopterygii</taxon>
        <taxon>Neopterygii</taxon>
        <taxon>Teleostei</taxon>
        <taxon>Neoteleostei</taxon>
        <taxon>Acanthomorphata</taxon>
        <taxon>Anabantaria</taxon>
        <taxon>Anabantiformes</taxon>
        <taxon>Anabantoidei</taxon>
        <taxon>Anabantidae</taxon>
        <taxon>Anabas</taxon>
    </lineage>
</organism>
<dbReference type="AlphaFoldDB" id="A0A3Q1JQ70"/>
<keyword evidence="11" id="KW-1185">Reference proteome</keyword>
<dbReference type="Pfam" id="PF16015">
    <property type="entry name" value="Promethin"/>
    <property type="match status" value="1"/>
</dbReference>